<dbReference type="RefSeq" id="WP_369204228.1">
    <property type="nucleotide sequence ID" value="NZ_JBFNXQ010000011.1"/>
</dbReference>
<feature type="transmembrane region" description="Helical" evidence="1">
    <location>
        <begin position="37"/>
        <end position="56"/>
    </location>
</feature>
<keyword evidence="1" id="KW-1133">Transmembrane helix</keyword>
<gene>
    <name evidence="2" type="ORF">ABQ292_05935</name>
</gene>
<feature type="transmembrane region" description="Helical" evidence="1">
    <location>
        <begin position="110"/>
        <end position="129"/>
    </location>
</feature>
<sequence length="135" mass="13891">MALRHTAAVVTGVLVAAGLGLLAGVLGDDDQFWLRTTVFAACTLGPAYGLGWLLFVSGSAGPDAVLHPEENVEHGWWQRSASGSFLDLLVVLGLAATALAVTGLRLDAGSVLAALIVVALADVTVRMAVLSRREA</sequence>
<evidence type="ECO:0000313" key="2">
    <source>
        <dbReference type="EMBL" id="MEX5717906.1"/>
    </source>
</evidence>
<keyword evidence="1" id="KW-0812">Transmembrane</keyword>
<evidence type="ECO:0000313" key="3">
    <source>
        <dbReference type="Proteomes" id="UP001560045"/>
    </source>
</evidence>
<proteinExistence type="predicted"/>
<comment type="caution">
    <text evidence="2">The sequence shown here is derived from an EMBL/GenBank/DDBJ whole genome shotgun (WGS) entry which is preliminary data.</text>
</comment>
<organism evidence="2 3">
    <name type="scientific">Geodermatophilus maliterrae</name>
    <dbReference type="NCBI Taxonomy" id="3162531"/>
    <lineage>
        <taxon>Bacteria</taxon>
        <taxon>Bacillati</taxon>
        <taxon>Actinomycetota</taxon>
        <taxon>Actinomycetes</taxon>
        <taxon>Geodermatophilales</taxon>
        <taxon>Geodermatophilaceae</taxon>
        <taxon>Geodermatophilus</taxon>
    </lineage>
</organism>
<feature type="transmembrane region" description="Helical" evidence="1">
    <location>
        <begin position="85"/>
        <end position="104"/>
    </location>
</feature>
<evidence type="ECO:0000256" key="1">
    <source>
        <dbReference type="SAM" id="Phobius"/>
    </source>
</evidence>
<accession>A0ABV3XDX1</accession>
<dbReference type="EMBL" id="JBFNXQ010000011">
    <property type="protein sequence ID" value="MEX5717906.1"/>
    <property type="molecule type" value="Genomic_DNA"/>
</dbReference>
<reference evidence="2 3" key="1">
    <citation type="submission" date="2024-06" db="EMBL/GenBank/DDBJ databases">
        <title>Draft genome sequence of Geodermatophilus badlandi, a novel member of the Geodermatophilaceae isolated from badland sedimentary rocks in the Red desert, Wyoming, USA.</title>
        <authorList>
            <person name="Ben Tekaya S."/>
            <person name="Nouioui I."/>
            <person name="Flores G.M."/>
            <person name="Shaal M.N."/>
            <person name="Bredoire F."/>
            <person name="Basile F."/>
            <person name="Van Diepen L."/>
            <person name="Ward N.L."/>
        </authorList>
    </citation>
    <scope>NUCLEOTIDE SEQUENCE [LARGE SCALE GENOMIC DNA]</scope>
    <source>
        <strain evidence="2 3">WL48A</strain>
    </source>
</reference>
<keyword evidence="3" id="KW-1185">Reference proteome</keyword>
<keyword evidence="1" id="KW-0472">Membrane</keyword>
<protein>
    <submittedName>
        <fullName evidence="2">Uncharacterized protein</fullName>
    </submittedName>
</protein>
<name>A0ABV3XDX1_9ACTN</name>
<dbReference type="Proteomes" id="UP001560045">
    <property type="component" value="Unassembled WGS sequence"/>
</dbReference>